<feature type="compositionally biased region" description="Pro residues" evidence="1">
    <location>
        <begin position="57"/>
        <end position="68"/>
    </location>
</feature>
<reference evidence="2 3" key="1">
    <citation type="submission" date="2019-06" db="EMBL/GenBank/DDBJ databases">
        <title>Paenimaribius caenipelagi gen. nov., sp. nov., isolated from a tidal flat.</title>
        <authorList>
            <person name="Yoon J.-H."/>
        </authorList>
    </citation>
    <scope>NUCLEOTIDE SEQUENCE [LARGE SCALE GENOMIC DNA]</scope>
    <source>
        <strain evidence="2 3">JBTF-M29</strain>
    </source>
</reference>
<evidence type="ECO:0000313" key="3">
    <source>
        <dbReference type="Proteomes" id="UP000318590"/>
    </source>
</evidence>
<dbReference type="AlphaFoldDB" id="A0A547Q742"/>
<comment type="caution">
    <text evidence="2">The sequence shown here is derived from an EMBL/GenBank/DDBJ whole genome shotgun (WGS) entry which is preliminary data.</text>
</comment>
<evidence type="ECO:0000313" key="2">
    <source>
        <dbReference type="EMBL" id="TRD22194.1"/>
    </source>
</evidence>
<gene>
    <name evidence="2" type="ORF">FEV53_05585</name>
</gene>
<feature type="region of interest" description="Disordered" evidence="1">
    <location>
        <begin position="45"/>
        <end position="68"/>
    </location>
</feature>
<dbReference type="Proteomes" id="UP000318590">
    <property type="component" value="Unassembled WGS sequence"/>
</dbReference>
<sequence length="68" mass="7872">MIKALRNTPDLIDEIIATHGTWHVLKRVIASALNLRRLPPEPDCEHLRRDVGLPPRADAPPDPWRYMR</sequence>
<proteinExistence type="predicted"/>
<organism evidence="2 3">
    <name type="scientific">Palleronia caenipelagi</name>
    <dbReference type="NCBI Taxonomy" id="2489174"/>
    <lineage>
        <taxon>Bacteria</taxon>
        <taxon>Pseudomonadati</taxon>
        <taxon>Pseudomonadota</taxon>
        <taxon>Alphaproteobacteria</taxon>
        <taxon>Rhodobacterales</taxon>
        <taxon>Roseobacteraceae</taxon>
        <taxon>Palleronia</taxon>
    </lineage>
</organism>
<protein>
    <submittedName>
        <fullName evidence="2">Uncharacterized protein</fullName>
    </submittedName>
</protein>
<name>A0A547Q742_9RHOB</name>
<accession>A0A547Q742</accession>
<keyword evidence="3" id="KW-1185">Reference proteome</keyword>
<dbReference type="RefSeq" id="WP_142833832.1">
    <property type="nucleotide sequence ID" value="NZ_VFSV01000007.1"/>
</dbReference>
<evidence type="ECO:0000256" key="1">
    <source>
        <dbReference type="SAM" id="MobiDB-lite"/>
    </source>
</evidence>
<dbReference type="EMBL" id="VFSV01000007">
    <property type="protein sequence ID" value="TRD22194.1"/>
    <property type="molecule type" value="Genomic_DNA"/>
</dbReference>